<evidence type="ECO:0000256" key="3">
    <source>
        <dbReference type="ARBA" id="ARBA00022475"/>
    </source>
</evidence>
<dbReference type="PROSITE" id="PS50850">
    <property type="entry name" value="MFS"/>
    <property type="match status" value="1"/>
</dbReference>
<gene>
    <name evidence="9" type="ORF">J2X21_002190</name>
</gene>
<comment type="subcellular location">
    <subcellularLocation>
        <location evidence="1">Cell membrane</location>
        <topology evidence="1">Multi-pass membrane protein</topology>
    </subcellularLocation>
</comment>
<name>A0ABU2A786_9BURK</name>
<dbReference type="PANTHER" id="PTHR23513">
    <property type="entry name" value="INTEGRAL MEMBRANE EFFLUX PROTEIN-RELATED"/>
    <property type="match status" value="1"/>
</dbReference>
<dbReference type="InterPro" id="IPR020846">
    <property type="entry name" value="MFS_dom"/>
</dbReference>
<feature type="transmembrane region" description="Helical" evidence="7">
    <location>
        <begin position="290"/>
        <end position="309"/>
    </location>
</feature>
<dbReference type="SUPFAM" id="SSF103473">
    <property type="entry name" value="MFS general substrate transporter"/>
    <property type="match status" value="1"/>
</dbReference>
<sequence>MSAAPERGRAEALAPLRTRPFAVLWGAAVCGQVAVFMRDLANVWFASELSGSPAAVALVQAAATLPVFLLAIPAGALADTLDRRRLLLLMQGLLAVVAALLLMLAASARLSLQALLVLSLLGGVGAALAGPAWMAVVPELVDATRLRGAMALNALGADIARAIGPAGGGLLLASADASAAYALHLLMSLVPLAALTGLRRAPSPPDPPAEPFLGALRAGLRYSRASRELHRVLWRAAAFFGSASAALVLLPWVARRLQPDAAGLYGALLGATGLGAIAGALLLPRWRPEVLLHAATAAALAALLGLAGLQSLVALLMLMALLGVAWSTAFTTLMGVARALFPAWVRGRGLAVYVTAFNGAMTLGSLAWGALAQGLGVPRALLLAAAALGGGMLWAARHPLPVDERGAAT</sequence>
<evidence type="ECO:0000256" key="1">
    <source>
        <dbReference type="ARBA" id="ARBA00004651"/>
    </source>
</evidence>
<dbReference type="Gene3D" id="1.20.1250.20">
    <property type="entry name" value="MFS general substrate transporter like domains"/>
    <property type="match status" value="1"/>
</dbReference>
<dbReference type="InterPro" id="IPR036259">
    <property type="entry name" value="MFS_trans_sf"/>
</dbReference>
<evidence type="ECO:0000256" key="4">
    <source>
        <dbReference type="ARBA" id="ARBA00022692"/>
    </source>
</evidence>
<organism evidence="9 10">
    <name type="scientific">Roseateles asaccharophilus</name>
    <dbReference type="NCBI Taxonomy" id="582607"/>
    <lineage>
        <taxon>Bacteria</taxon>
        <taxon>Pseudomonadati</taxon>
        <taxon>Pseudomonadota</taxon>
        <taxon>Betaproteobacteria</taxon>
        <taxon>Burkholderiales</taxon>
        <taxon>Sphaerotilaceae</taxon>
        <taxon>Roseateles</taxon>
    </lineage>
</organism>
<keyword evidence="5 7" id="KW-1133">Transmembrane helix</keyword>
<evidence type="ECO:0000313" key="10">
    <source>
        <dbReference type="Proteomes" id="UP001180825"/>
    </source>
</evidence>
<keyword evidence="4 7" id="KW-0812">Transmembrane</keyword>
<keyword evidence="6 7" id="KW-0472">Membrane</keyword>
<feature type="transmembrane region" description="Helical" evidence="7">
    <location>
        <begin position="315"/>
        <end position="337"/>
    </location>
</feature>
<accession>A0ABU2A786</accession>
<dbReference type="Pfam" id="PF05977">
    <property type="entry name" value="MFS_3"/>
    <property type="match status" value="1"/>
</dbReference>
<keyword evidence="3" id="KW-1003">Cell membrane</keyword>
<feature type="domain" description="Major facilitator superfamily (MFS) profile" evidence="8">
    <location>
        <begin position="1"/>
        <end position="403"/>
    </location>
</feature>
<protein>
    <submittedName>
        <fullName evidence="9">MFS family permease</fullName>
    </submittedName>
</protein>
<evidence type="ECO:0000256" key="5">
    <source>
        <dbReference type="ARBA" id="ARBA00022989"/>
    </source>
</evidence>
<feature type="transmembrane region" description="Helical" evidence="7">
    <location>
        <begin position="349"/>
        <end position="371"/>
    </location>
</feature>
<feature type="transmembrane region" description="Helical" evidence="7">
    <location>
        <begin position="232"/>
        <end position="252"/>
    </location>
</feature>
<keyword evidence="10" id="KW-1185">Reference proteome</keyword>
<dbReference type="RefSeq" id="WP_310328392.1">
    <property type="nucleotide sequence ID" value="NZ_JAVDXV010000004.1"/>
</dbReference>
<reference evidence="9 10" key="1">
    <citation type="submission" date="2023-07" db="EMBL/GenBank/DDBJ databases">
        <title>Sorghum-associated microbial communities from plants grown in Nebraska, USA.</title>
        <authorList>
            <person name="Schachtman D."/>
        </authorList>
    </citation>
    <scope>NUCLEOTIDE SEQUENCE [LARGE SCALE GENOMIC DNA]</scope>
    <source>
        <strain evidence="9 10">BE316</strain>
    </source>
</reference>
<dbReference type="Proteomes" id="UP001180825">
    <property type="component" value="Unassembled WGS sequence"/>
</dbReference>
<proteinExistence type="predicted"/>
<dbReference type="InterPro" id="IPR010290">
    <property type="entry name" value="TM_effector"/>
</dbReference>
<dbReference type="EMBL" id="JAVDXV010000004">
    <property type="protein sequence ID" value="MDR7333056.1"/>
    <property type="molecule type" value="Genomic_DNA"/>
</dbReference>
<feature type="transmembrane region" description="Helical" evidence="7">
    <location>
        <begin position="264"/>
        <end position="283"/>
    </location>
</feature>
<feature type="transmembrane region" description="Helical" evidence="7">
    <location>
        <begin position="377"/>
        <end position="396"/>
    </location>
</feature>
<evidence type="ECO:0000256" key="7">
    <source>
        <dbReference type="SAM" id="Phobius"/>
    </source>
</evidence>
<evidence type="ECO:0000259" key="8">
    <source>
        <dbReference type="PROSITE" id="PS50850"/>
    </source>
</evidence>
<evidence type="ECO:0000256" key="2">
    <source>
        <dbReference type="ARBA" id="ARBA00022448"/>
    </source>
</evidence>
<feature type="transmembrane region" description="Helical" evidence="7">
    <location>
        <begin position="21"/>
        <end position="41"/>
    </location>
</feature>
<keyword evidence="2" id="KW-0813">Transport</keyword>
<feature type="transmembrane region" description="Helical" evidence="7">
    <location>
        <begin position="114"/>
        <end position="137"/>
    </location>
</feature>
<dbReference type="PANTHER" id="PTHR23513:SF11">
    <property type="entry name" value="STAPHYLOFERRIN A TRANSPORTER"/>
    <property type="match status" value="1"/>
</dbReference>
<evidence type="ECO:0000313" key="9">
    <source>
        <dbReference type="EMBL" id="MDR7333056.1"/>
    </source>
</evidence>
<feature type="transmembrane region" description="Helical" evidence="7">
    <location>
        <begin position="86"/>
        <end position="108"/>
    </location>
</feature>
<evidence type="ECO:0000256" key="6">
    <source>
        <dbReference type="ARBA" id="ARBA00023136"/>
    </source>
</evidence>
<comment type="caution">
    <text evidence="9">The sequence shown here is derived from an EMBL/GenBank/DDBJ whole genome shotgun (WGS) entry which is preliminary data.</text>
</comment>
<feature type="transmembrane region" description="Helical" evidence="7">
    <location>
        <begin position="53"/>
        <end position="74"/>
    </location>
</feature>